<reference evidence="2 3" key="1">
    <citation type="submission" date="2024-05" db="EMBL/GenBank/DDBJ databases">
        <title>Haplotype-resolved chromosome-level genome assembly of Huyou (Citrus changshanensis).</title>
        <authorList>
            <person name="Miao C."/>
            <person name="Chen W."/>
            <person name="Wu Y."/>
            <person name="Wang L."/>
            <person name="Zhao S."/>
            <person name="Grierson D."/>
            <person name="Xu C."/>
            <person name="Chen K."/>
        </authorList>
    </citation>
    <scope>NUCLEOTIDE SEQUENCE [LARGE SCALE GENOMIC DNA]</scope>
    <source>
        <strain evidence="2">01-14</strain>
        <tissue evidence="2">Leaf</tissue>
    </source>
</reference>
<feature type="transmembrane region" description="Helical" evidence="1">
    <location>
        <begin position="77"/>
        <end position="99"/>
    </location>
</feature>
<organism evidence="2 3">
    <name type="scientific">Citrus x changshan-huyou</name>
    <dbReference type="NCBI Taxonomy" id="2935761"/>
    <lineage>
        <taxon>Eukaryota</taxon>
        <taxon>Viridiplantae</taxon>
        <taxon>Streptophyta</taxon>
        <taxon>Embryophyta</taxon>
        <taxon>Tracheophyta</taxon>
        <taxon>Spermatophyta</taxon>
        <taxon>Magnoliopsida</taxon>
        <taxon>eudicotyledons</taxon>
        <taxon>Gunneridae</taxon>
        <taxon>Pentapetalae</taxon>
        <taxon>rosids</taxon>
        <taxon>malvids</taxon>
        <taxon>Sapindales</taxon>
        <taxon>Rutaceae</taxon>
        <taxon>Aurantioideae</taxon>
        <taxon>Citrus</taxon>
    </lineage>
</organism>
<evidence type="ECO:0000313" key="2">
    <source>
        <dbReference type="EMBL" id="KAK9209927.1"/>
    </source>
</evidence>
<protein>
    <submittedName>
        <fullName evidence="2">Uncharacterized protein</fullName>
    </submittedName>
</protein>
<name>A0AAP0ML23_9ROSI</name>
<evidence type="ECO:0000256" key="1">
    <source>
        <dbReference type="SAM" id="Phobius"/>
    </source>
</evidence>
<dbReference type="AlphaFoldDB" id="A0AAP0ML23"/>
<dbReference type="EMBL" id="JBCGBO010000004">
    <property type="protein sequence ID" value="KAK9209927.1"/>
    <property type="molecule type" value="Genomic_DNA"/>
</dbReference>
<dbReference type="Proteomes" id="UP001428341">
    <property type="component" value="Unassembled WGS sequence"/>
</dbReference>
<proteinExistence type="predicted"/>
<keyword evidence="1" id="KW-0472">Membrane</keyword>
<accession>A0AAP0ML23</accession>
<keyword evidence="1" id="KW-1133">Transmembrane helix</keyword>
<gene>
    <name evidence="2" type="ORF">WN944_002296</name>
</gene>
<keyword evidence="1" id="KW-0812">Transmembrane</keyword>
<evidence type="ECO:0000313" key="3">
    <source>
        <dbReference type="Proteomes" id="UP001428341"/>
    </source>
</evidence>
<sequence>MLESQVFILDPPIGAVFVPSNDRFDPTEPPRDMPPGPRLLWCLHLNDPACVVGEHRHLALDDLANPFGDRGENDDSLLISAKLVSPTWGFLVFIFIFGVPDYGTRRGKGCKVCKGKREPLMNGNVNWFYHTEAAGHTERRFKIGDVNKSV</sequence>
<keyword evidence="3" id="KW-1185">Reference proteome</keyword>
<comment type="caution">
    <text evidence="2">The sequence shown here is derived from an EMBL/GenBank/DDBJ whole genome shotgun (WGS) entry which is preliminary data.</text>
</comment>